<proteinExistence type="predicted"/>
<evidence type="ECO:0000313" key="3">
    <source>
        <dbReference type="Proteomes" id="UP001224418"/>
    </source>
</evidence>
<protein>
    <submittedName>
        <fullName evidence="2">Protein involved in ribonucleotide reduction</fullName>
    </submittedName>
</protein>
<comment type="caution">
    <text evidence="2">The sequence shown here is derived from an EMBL/GenBank/DDBJ whole genome shotgun (WGS) entry which is preliminary data.</text>
</comment>
<organism evidence="2 3">
    <name type="scientific">Hathewaya limosa</name>
    <name type="common">Clostridium limosum</name>
    <dbReference type="NCBI Taxonomy" id="1536"/>
    <lineage>
        <taxon>Bacteria</taxon>
        <taxon>Bacillati</taxon>
        <taxon>Bacillota</taxon>
        <taxon>Clostridia</taxon>
        <taxon>Eubacteriales</taxon>
        <taxon>Clostridiaceae</taxon>
        <taxon>Hathewaya</taxon>
    </lineage>
</organism>
<dbReference type="EMBL" id="JAUSWN010000001">
    <property type="protein sequence ID" value="MDQ0478329.1"/>
    <property type="molecule type" value="Genomic_DNA"/>
</dbReference>
<evidence type="ECO:0000313" key="2">
    <source>
        <dbReference type="EMBL" id="MDQ0478329.1"/>
    </source>
</evidence>
<accession>A0ABU0JQK8</accession>
<name>A0ABU0JQK8_HATLI</name>
<dbReference type="RefSeq" id="WP_307354659.1">
    <property type="nucleotide sequence ID" value="NZ_BAAACJ010000024.1"/>
</dbReference>
<gene>
    <name evidence="2" type="ORF">QOZ93_000030</name>
</gene>
<evidence type="ECO:0000259" key="1">
    <source>
        <dbReference type="Pfam" id="PF26353"/>
    </source>
</evidence>
<feature type="domain" description="YhfM-like" evidence="1">
    <location>
        <begin position="44"/>
        <end position="148"/>
    </location>
</feature>
<keyword evidence="3" id="KW-1185">Reference proteome</keyword>
<dbReference type="InterPro" id="IPR058780">
    <property type="entry name" value="YhfM-like_dom"/>
</dbReference>
<dbReference type="Proteomes" id="UP001224418">
    <property type="component" value="Unassembled WGS sequence"/>
</dbReference>
<sequence>MYKKICSLFLILIISFSFIGCNKIENLKVKLGLKNKDFEFMKSDTIKEVVIQSNRDKGFRFVVTNEEVIKEAYSILTSGKKVEVKSKLDPDYIFEVHERGGKVRKFYYIAGLDKQDGGNLYSEDGKNIYVVSSRLDNDILGDFENIRKPRKFKDVYYESISQCIKRFFKDSKDTKLIDKEFAISIKDDFDVQKFLLSLDIEEFKSDLAEDYPNVKIKDDTLKSDFTIDVQTEGYKSIVYKSIISFIDNKTNKKKSYYIWSTYENKNWTIKIEEKKPQGF</sequence>
<dbReference type="Pfam" id="PF26353">
    <property type="entry name" value="YhfM"/>
    <property type="match status" value="1"/>
</dbReference>
<reference evidence="2 3" key="1">
    <citation type="submission" date="2023-07" db="EMBL/GenBank/DDBJ databases">
        <title>Genomic Encyclopedia of Type Strains, Phase IV (KMG-IV): sequencing the most valuable type-strain genomes for metagenomic binning, comparative biology and taxonomic classification.</title>
        <authorList>
            <person name="Goeker M."/>
        </authorList>
    </citation>
    <scope>NUCLEOTIDE SEQUENCE [LARGE SCALE GENOMIC DNA]</scope>
    <source>
        <strain evidence="2 3">DSM 1400</strain>
    </source>
</reference>
<dbReference type="PROSITE" id="PS51257">
    <property type="entry name" value="PROKAR_LIPOPROTEIN"/>
    <property type="match status" value="1"/>
</dbReference>